<organism evidence="2 3">
    <name type="scientific">Halorhodospira halophila (strain DSM 244 / SL1)</name>
    <name type="common">Ectothiorhodospira halophila (strain DSM 244 / SL1)</name>
    <dbReference type="NCBI Taxonomy" id="349124"/>
    <lineage>
        <taxon>Bacteria</taxon>
        <taxon>Pseudomonadati</taxon>
        <taxon>Pseudomonadota</taxon>
        <taxon>Gammaproteobacteria</taxon>
        <taxon>Chromatiales</taxon>
        <taxon>Ectothiorhodospiraceae</taxon>
        <taxon>Halorhodospira</taxon>
    </lineage>
</organism>
<dbReference type="Proteomes" id="UP000000647">
    <property type="component" value="Chromosome"/>
</dbReference>
<accession>A1WU45</accession>
<dbReference type="AlphaFoldDB" id="A1WU45"/>
<dbReference type="EMBL" id="CP000544">
    <property type="protein sequence ID" value="ABM61207.1"/>
    <property type="molecule type" value="Genomic_DNA"/>
</dbReference>
<protein>
    <submittedName>
        <fullName evidence="2">Restriction endonuclease-like protein</fullName>
    </submittedName>
</protein>
<evidence type="ECO:0000259" key="1">
    <source>
        <dbReference type="Pfam" id="PF13391"/>
    </source>
</evidence>
<proteinExistence type="predicted"/>
<dbReference type="KEGG" id="hha:Hhal_0418"/>
<dbReference type="InterPro" id="IPR003615">
    <property type="entry name" value="HNH_nuc"/>
</dbReference>
<dbReference type="GO" id="GO:0004519">
    <property type="term" value="F:endonuclease activity"/>
    <property type="evidence" value="ECO:0007669"/>
    <property type="project" value="UniProtKB-KW"/>
</dbReference>
<keyword evidence="2" id="KW-0255">Endonuclease</keyword>
<evidence type="ECO:0000313" key="3">
    <source>
        <dbReference type="Proteomes" id="UP000000647"/>
    </source>
</evidence>
<feature type="domain" description="HNH nuclease" evidence="1">
    <location>
        <begin position="154"/>
        <end position="209"/>
    </location>
</feature>
<keyword evidence="2" id="KW-0540">Nuclease</keyword>
<dbReference type="Pfam" id="PF13391">
    <property type="entry name" value="HNH_2"/>
    <property type="match status" value="1"/>
</dbReference>
<sequence>MNLVADLFVNGQRVGTAKARYQYQTWGGKRSPERRLTDNLGPLRNKAKKDDILLFTKDLDDDGYIQLHLIERGTPEYDAINTKIGSSRCGCLDLDNPPVESDEIEEAEKYLDRQVAETPFAFDENREIIEAKTVRKARDRAFRGKVLSLYDNRCAFTGRKFISPVGDNVLGLDAAHVIPVSRAGSDHPANGLPLTKDLHWAFDRGLIGVAPDRKILVPESVRDLPGNEFLVGLHTRPVTEPSDCNMRVMDEALEWHRENRLVE</sequence>
<dbReference type="eggNOG" id="COG3440">
    <property type="taxonomic scope" value="Bacteria"/>
</dbReference>
<dbReference type="HOGENOM" id="CLU_073257_0_0_6"/>
<reference evidence="2 3" key="2">
    <citation type="journal article" date="2013" name="Stand. Genomic Sci.">
        <title>Complete genome sequence of Halorhodospira halophila SL1.</title>
        <authorList>
            <person name="Challacombe J.F."/>
            <person name="Majid S."/>
            <person name="Deole R."/>
            <person name="Brettin T.S."/>
            <person name="Bruce D."/>
            <person name="Delano S.F."/>
            <person name="Detter J.C."/>
            <person name="Gleasner C.D."/>
            <person name="Han C.S."/>
            <person name="Misra M."/>
            <person name="Reitenga K.G."/>
            <person name="Mikhailova N."/>
            <person name="Woyke T."/>
            <person name="Pitluck S."/>
            <person name="Nolan M."/>
            <person name="Land M.L."/>
            <person name="Saunders E."/>
            <person name="Tapia R."/>
            <person name="Lapidus A."/>
            <person name="Ivanova N."/>
            <person name="Hoff W.D."/>
        </authorList>
    </citation>
    <scope>NUCLEOTIDE SEQUENCE [LARGE SCALE GENOMIC DNA]</scope>
    <source>
        <strain evidence="3">DSM 244 / SL1</strain>
    </source>
</reference>
<keyword evidence="2" id="KW-0378">Hydrolase</keyword>
<keyword evidence="3" id="KW-1185">Reference proteome</keyword>
<evidence type="ECO:0000313" key="2">
    <source>
        <dbReference type="EMBL" id="ABM61207.1"/>
    </source>
</evidence>
<reference evidence="3" key="1">
    <citation type="submission" date="2006-12" db="EMBL/GenBank/DDBJ databases">
        <title>Complete sequence of Halorhodospira halophila SL1.</title>
        <authorList>
            <consortium name="US DOE Joint Genome Institute"/>
            <person name="Copeland A."/>
            <person name="Lucas S."/>
            <person name="Lapidus A."/>
            <person name="Barry K."/>
            <person name="Detter J.C."/>
            <person name="Glavina del Rio T."/>
            <person name="Hammon N."/>
            <person name="Israni S."/>
            <person name="Dalin E."/>
            <person name="Tice H."/>
            <person name="Pitluck S."/>
            <person name="Saunders E."/>
            <person name="Brettin T."/>
            <person name="Bruce D."/>
            <person name="Han C."/>
            <person name="Tapia R."/>
            <person name="Schmutz J."/>
            <person name="Larimer F."/>
            <person name="Land M."/>
            <person name="Hauser L."/>
            <person name="Kyrpides N."/>
            <person name="Mikhailova N."/>
            <person name="Hoff W."/>
            <person name="Richardson P."/>
        </authorList>
    </citation>
    <scope>NUCLEOTIDE SEQUENCE [LARGE SCALE GENOMIC DNA]</scope>
    <source>
        <strain evidence="3">DSM 244 / SL1</strain>
    </source>
</reference>
<name>A1WU45_HALHL</name>
<gene>
    <name evidence="2" type="ordered locus">Hhal_0418</name>
</gene>